<dbReference type="NCBIfam" id="TIGR00074">
    <property type="entry name" value="hypC_hupF"/>
    <property type="match status" value="1"/>
</dbReference>
<dbReference type="GO" id="GO:0005506">
    <property type="term" value="F:iron ion binding"/>
    <property type="evidence" value="ECO:0007669"/>
    <property type="project" value="TreeGrafter"/>
</dbReference>
<dbReference type="RefSeq" id="WP_020745483.1">
    <property type="nucleotide sequence ID" value="NZ_PVNP01000051.1"/>
</dbReference>
<dbReference type="PRINTS" id="PR00445">
    <property type="entry name" value="HUPFHYPC"/>
</dbReference>
<dbReference type="PROSITE" id="PS01097">
    <property type="entry name" value="HUPF_HYPC"/>
    <property type="match status" value="1"/>
</dbReference>
<name>A0A2S9VD65_9ALTE</name>
<proteinExistence type="inferred from homology"/>
<dbReference type="InterPro" id="IPR001109">
    <property type="entry name" value="Hydrogenase_HupF/HypC"/>
</dbReference>
<reference evidence="3" key="1">
    <citation type="journal article" date="2020" name="Int. J. Syst. Evol. Microbiol.">
        <title>Alteromonas alba sp. nov., a marine bacterium isolated from the seawater of the West Pacific Ocean.</title>
        <authorList>
            <person name="Sun C."/>
            <person name="Wu Y.-H."/>
            <person name="Xamxidin M."/>
            <person name="Cheng H."/>
            <person name="Xu X.-W."/>
        </authorList>
    </citation>
    <scope>NUCLEOTIDE SEQUENCE [LARGE SCALE GENOMIC DNA]</scope>
    <source>
        <strain evidence="3">190</strain>
    </source>
</reference>
<dbReference type="OrthoDB" id="9806017at2"/>
<dbReference type="InterPro" id="IPR019812">
    <property type="entry name" value="Hydgase_assmbl_chp_CS"/>
</dbReference>
<comment type="caution">
    <text evidence="2">The sequence shown here is derived from an EMBL/GenBank/DDBJ whole genome shotgun (WGS) entry which is preliminary data.</text>
</comment>
<dbReference type="EMBL" id="PVNP01000051">
    <property type="protein sequence ID" value="PRO74364.1"/>
    <property type="molecule type" value="Genomic_DNA"/>
</dbReference>
<gene>
    <name evidence="2" type="primary">hypC</name>
    <name evidence="2" type="ORF">C6Y40_06255</name>
</gene>
<dbReference type="GO" id="GO:1902670">
    <property type="term" value="F:carbon dioxide binding"/>
    <property type="evidence" value="ECO:0007669"/>
    <property type="project" value="TreeGrafter"/>
</dbReference>
<organism evidence="2 3">
    <name type="scientific">Alteromonas alba</name>
    <dbReference type="NCBI Taxonomy" id="2079529"/>
    <lineage>
        <taxon>Bacteria</taxon>
        <taxon>Pseudomonadati</taxon>
        <taxon>Pseudomonadota</taxon>
        <taxon>Gammaproteobacteria</taxon>
        <taxon>Alteromonadales</taxon>
        <taxon>Alteromonadaceae</taxon>
        <taxon>Alteromonas/Salinimonas group</taxon>
        <taxon>Alteromonas</taxon>
    </lineage>
</organism>
<protein>
    <submittedName>
        <fullName evidence="2">HypC/HybG/HupF family hydrogenase formation chaperone</fullName>
    </submittedName>
</protein>
<dbReference type="AlphaFoldDB" id="A0A2S9VD65"/>
<evidence type="ECO:0000313" key="2">
    <source>
        <dbReference type="EMBL" id="PRO74364.1"/>
    </source>
</evidence>
<sequence length="102" mass="11503">MCIGVPFQVIHTDSHKAYCQRGAEQRWIDISLVGDVVPGDWLLVFLDAAREVLTEARAQQVEEAVSAIERVMCGQSVDLDDCFKDLVEREPELPDHLKPLLK</sequence>
<dbReference type="GO" id="GO:0051604">
    <property type="term" value="P:protein maturation"/>
    <property type="evidence" value="ECO:0007669"/>
    <property type="project" value="TreeGrafter"/>
</dbReference>
<dbReference type="Gene3D" id="2.30.30.140">
    <property type="match status" value="1"/>
</dbReference>
<dbReference type="PANTHER" id="PTHR35177">
    <property type="entry name" value="HYDROGENASE MATURATION FACTOR HYBG"/>
    <property type="match status" value="1"/>
</dbReference>
<evidence type="ECO:0000256" key="1">
    <source>
        <dbReference type="ARBA" id="ARBA00006018"/>
    </source>
</evidence>
<accession>A0A2S9VD65</accession>
<keyword evidence="3" id="KW-1185">Reference proteome</keyword>
<dbReference type="PANTHER" id="PTHR35177:SF1">
    <property type="entry name" value="HYDROGENASE MATURATION FACTOR HYPC"/>
    <property type="match status" value="1"/>
</dbReference>
<dbReference type="Proteomes" id="UP000238949">
    <property type="component" value="Unassembled WGS sequence"/>
</dbReference>
<dbReference type="Pfam" id="PF01455">
    <property type="entry name" value="HupF_HypC"/>
    <property type="match status" value="1"/>
</dbReference>
<comment type="similarity">
    <text evidence="1">Belongs to the HupF/HypC family.</text>
</comment>
<dbReference type="SUPFAM" id="SSF159127">
    <property type="entry name" value="HupF/HypC-like"/>
    <property type="match status" value="1"/>
</dbReference>
<evidence type="ECO:0000313" key="3">
    <source>
        <dbReference type="Proteomes" id="UP000238949"/>
    </source>
</evidence>